<reference evidence="6" key="1">
    <citation type="submission" date="2025-08" db="UniProtKB">
        <authorList>
            <consortium name="RefSeq"/>
        </authorList>
    </citation>
    <scope>IDENTIFICATION</scope>
    <source>
        <tissue evidence="6">Leaf</tissue>
    </source>
</reference>
<keyword evidence="2 3" id="KW-0408">Iron</keyword>
<dbReference type="InterPro" id="IPR027443">
    <property type="entry name" value="IPNS-like_sf"/>
</dbReference>
<keyword evidence="3" id="KW-0560">Oxidoreductase</keyword>
<dbReference type="RefSeq" id="XP_048133715.1">
    <property type="nucleotide sequence ID" value="XM_048277758.1"/>
</dbReference>
<organism evidence="5 6">
    <name type="scientific">Rhodamnia argentea</name>
    <dbReference type="NCBI Taxonomy" id="178133"/>
    <lineage>
        <taxon>Eukaryota</taxon>
        <taxon>Viridiplantae</taxon>
        <taxon>Streptophyta</taxon>
        <taxon>Embryophyta</taxon>
        <taxon>Tracheophyta</taxon>
        <taxon>Spermatophyta</taxon>
        <taxon>Magnoliopsida</taxon>
        <taxon>eudicotyledons</taxon>
        <taxon>Gunneridae</taxon>
        <taxon>Pentapetalae</taxon>
        <taxon>rosids</taxon>
        <taxon>malvids</taxon>
        <taxon>Myrtales</taxon>
        <taxon>Myrtaceae</taxon>
        <taxon>Myrtoideae</taxon>
        <taxon>Myrteae</taxon>
        <taxon>Australasian group</taxon>
        <taxon>Rhodamnia</taxon>
    </lineage>
</organism>
<dbReference type="Gene3D" id="2.60.120.330">
    <property type="entry name" value="B-lactam Antibiotic, Isopenicillin N Synthase, Chain"/>
    <property type="match status" value="1"/>
</dbReference>
<dbReference type="Pfam" id="PF14226">
    <property type="entry name" value="DIOX_N"/>
    <property type="match status" value="1"/>
</dbReference>
<dbReference type="InterPro" id="IPR050231">
    <property type="entry name" value="Iron_ascorbate_oxido_reductase"/>
</dbReference>
<proteinExistence type="inferred from homology"/>
<sequence length="322" mass="36533">MSSDIPTEHQLPKVDFSIFGSDPGSTSWDLVRGDVMAALEEYGCFEAVYDQPLDRELHTSLFRALKELFDLPVETKRGFTDTKRPYCGYLASLPFAPGYQAMAIDGVLDSPAIQNFTDLMWPEGNAKFCEIVQSYLSKESELERMVKRMMLEGLQLPVDKYRDLIEKASYFLRMTKYEAPKKGVTQQVGGISHNDTSFVTIIRQDGSVNGLEIKAKDGQWFRATPSASSFIVMLGDAIQGWSNGRLYSLLHRVMMSGTRARYSISPFSTMKGVIRCPGELVDEQHPLLYKPFEEIDLLLLSRVHETEEGWEHESILRARYLV</sequence>
<name>A0ABM3HAT7_9MYRT</name>
<evidence type="ECO:0000256" key="2">
    <source>
        <dbReference type="ARBA" id="ARBA00023004"/>
    </source>
</evidence>
<dbReference type="Proteomes" id="UP000827889">
    <property type="component" value="Chromosome 4"/>
</dbReference>
<keyword evidence="1 3" id="KW-0479">Metal-binding</keyword>
<dbReference type="InterPro" id="IPR005123">
    <property type="entry name" value="Oxoglu/Fe-dep_dioxygenase_dom"/>
</dbReference>
<evidence type="ECO:0000313" key="6">
    <source>
        <dbReference type="RefSeq" id="XP_048133715.1"/>
    </source>
</evidence>
<dbReference type="InterPro" id="IPR044861">
    <property type="entry name" value="IPNS-like_FE2OG_OXY"/>
</dbReference>
<dbReference type="InterPro" id="IPR026992">
    <property type="entry name" value="DIOX_N"/>
</dbReference>
<feature type="domain" description="Fe2OG dioxygenase" evidence="4">
    <location>
        <begin position="167"/>
        <end position="271"/>
    </location>
</feature>
<dbReference type="GeneID" id="115757001"/>
<comment type="similarity">
    <text evidence="3">Belongs to the iron/ascorbate-dependent oxidoreductase family.</text>
</comment>
<evidence type="ECO:0000256" key="1">
    <source>
        <dbReference type="ARBA" id="ARBA00022723"/>
    </source>
</evidence>
<dbReference type="SUPFAM" id="SSF51197">
    <property type="entry name" value="Clavaminate synthase-like"/>
    <property type="match status" value="1"/>
</dbReference>
<protein>
    <submittedName>
        <fullName evidence="6">Deoxypodophyllotoxin synthase-like</fullName>
    </submittedName>
</protein>
<dbReference type="Pfam" id="PF03171">
    <property type="entry name" value="2OG-FeII_Oxy"/>
    <property type="match status" value="1"/>
</dbReference>
<dbReference type="PANTHER" id="PTHR47990">
    <property type="entry name" value="2-OXOGLUTARATE (2OG) AND FE(II)-DEPENDENT OXYGENASE SUPERFAMILY PROTEIN-RELATED"/>
    <property type="match status" value="1"/>
</dbReference>
<gene>
    <name evidence="6" type="primary">LOC115757001</name>
</gene>
<evidence type="ECO:0000256" key="3">
    <source>
        <dbReference type="RuleBase" id="RU003682"/>
    </source>
</evidence>
<dbReference type="PROSITE" id="PS51471">
    <property type="entry name" value="FE2OG_OXY"/>
    <property type="match status" value="1"/>
</dbReference>
<evidence type="ECO:0000313" key="5">
    <source>
        <dbReference type="Proteomes" id="UP000827889"/>
    </source>
</evidence>
<keyword evidence="5" id="KW-1185">Reference proteome</keyword>
<accession>A0ABM3HAT7</accession>
<evidence type="ECO:0000259" key="4">
    <source>
        <dbReference type="PROSITE" id="PS51471"/>
    </source>
</evidence>